<evidence type="ECO:0000313" key="4">
    <source>
        <dbReference type="Proteomes" id="UP001501352"/>
    </source>
</evidence>
<proteinExistence type="predicted"/>
<feature type="domain" description="Amidase" evidence="2">
    <location>
        <begin position="100"/>
        <end position="506"/>
    </location>
</feature>
<name>A0ABN1GVF2_9CAUL</name>
<dbReference type="PROSITE" id="PS51257">
    <property type="entry name" value="PROKAR_LIPOPROTEIN"/>
    <property type="match status" value="1"/>
</dbReference>
<feature type="signal peptide" evidence="1">
    <location>
        <begin position="1"/>
        <end position="25"/>
    </location>
</feature>
<gene>
    <name evidence="3" type="ORF">GCM10009422_15630</name>
</gene>
<dbReference type="EMBL" id="BAAAGA010000003">
    <property type="protein sequence ID" value="GAA0620804.1"/>
    <property type="molecule type" value="Genomic_DNA"/>
</dbReference>
<organism evidence="3 4">
    <name type="scientific">Brevundimonas kwangchunensis</name>
    <dbReference type="NCBI Taxonomy" id="322163"/>
    <lineage>
        <taxon>Bacteria</taxon>
        <taxon>Pseudomonadati</taxon>
        <taxon>Pseudomonadota</taxon>
        <taxon>Alphaproteobacteria</taxon>
        <taxon>Caulobacterales</taxon>
        <taxon>Caulobacteraceae</taxon>
        <taxon>Brevundimonas</taxon>
    </lineage>
</organism>
<evidence type="ECO:0000259" key="2">
    <source>
        <dbReference type="Pfam" id="PF01425"/>
    </source>
</evidence>
<dbReference type="NCBIfam" id="NF006006">
    <property type="entry name" value="PRK08137.1"/>
    <property type="match status" value="1"/>
</dbReference>
<dbReference type="InterPro" id="IPR023631">
    <property type="entry name" value="Amidase_dom"/>
</dbReference>
<comment type="caution">
    <text evidence="3">The sequence shown here is derived from an EMBL/GenBank/DDBJ whole genome shotgun (WGS) entry which is preliminary data.</text>
</comment>
<reference evidence="3 4" key="1">
    <citation type="journal article" date="2019" name="Int. J. Syst. Evol. Microbiol.">
        <title>The Global Catalogue of Microorganisms (GCM) 10K type strain sequencing project: providing services to taxonomists for standard genome sequencing and annotation.</title>
        <authorList>
            <consortium name="The Broad Institute Genomics Platform"/>
            <consortium name="The Broad Institute Genome Sequencing Center for Infectious Disease"/>
            <person name="Wu L."/>
            <person name="Ma J."/>
        </authorList>
    </citation>
    <scope>NUCLEOTIDE SEQUENCE [LARGE SCALE GENOMIC DNA]</scope>
    <source>
        <strain evidence="3 4">JCM 12928</strain>
    </source>
</reference>
<dbReference type="InterPro" id="IPR036928">
    <property type="entry name" value="AS_sf"/>
</dbReference>
<dbReference type="Gene3D" id="3.90.1300.10">
    <property type="entry name" value="Amidase signature (AS) domain"/>
    <property type="match status" value="1"/>
</dbReference>
<sequence length="526" mass="54620">MLKRMNGWMRDAASGALLLGLSACAAANADGSWTLPGEDGGSIFQPPTVSEIVLGHYPARSAIAGSVAIALSEGTAYDQPLASVIAVNPALLADEPVAIRPGALSGVPILLKDNIETADMPTTAGSLALENNAPGRDAPIVGRLRNAGAVMLGKANLSEWANIRSSQSISGWSAVGGQARNPYDLDRTPCGSSSGSAVAVAIGLAPAAIGTETDGSITCPASVNGVVGFKPTVGLVSRTHIVPISHSQDTAGPIATTVRDAALVLSVIAGSDPADPATIEADARKVDYAAGLDAGSLSGARIGVMRFLLAGYSGETRAEFERALQAMRDAGAVIVDIDEPPANFRQLGGWELTVLLTELKHDLNAYLASTDPAQVRTRTLADVIAFNAAEPRETELFGQDLFERAEATGGLQDPTYVEARTSSLRGAGPEGIDRMMADHELVALVAPTTSRAWTNDPADDDTMQGSASRLAAIAGYPHLTVPMGFDRSMPVGISFIAGQWQDAQVLSLGYAFEQRTMERRAPTPAR</sequence>
<dbReference type="PANTHER" id="PTHR42678:SF34">
    <property type="entry name" value="OS04G0183300 PROTEIN"/>
    <property type="match status" value="1"/>
</dbReference>
<keyword evidence="1" id="KW-0732">Signal</keyword>
<evidence type="ECO:0000313" key="3">
    <source>
        <dbReference type="EMBL" id="GAA0620804.1"/>
    </source>
</evidence>
<accession>A0ABN1GVF2</accession>
<evidence type="ECO:0000256" key="1">
    <source>
        <dbReference type="SAM" id="SignalP"/>
    </source>
</evidence>
<feature type="chain" id="PRO_5046333620" evidence="1">
    <location>
        <begin position="26"/>
        <end position="526"/>
    </location>
</feature>
<dbReference type="Pfam" id="PF01425">
    <property type="entry name" value="Amidase"/>
    <property type="match status" value="1"/>
</dbReference>
<dbReference type="Proteomes" id="UP001501352">
    <property type="component" value="Unassembled WGS sequence"/>
</dbReference>
<dbReference type="SUPFAM" id="SSF75304">
    <property type="entry name" value="Amidase signature (AS) enzymes"/>
    <property type="match status" value="1"/>
</dbReference>
<dbReference type="PANTHER" id="PTHR42678">
    <property type="entry name" value="AMIDASE"/>
    <property type="match status" value="1"/>
</dbReference>
<keyword evidence="4" id="KW-1185">Reference proteome</keyword>
<protein>
    <submittedName>
        <fullName evidence="3">Amidase</fullName>
    </submittedName>
</protein>